<organism evidence="4 5">
    <name type="scientific">Candidatus Nomurabacteria bacterium GW2011_GWC2_42_20</name>
    <dbReference type="NCBI Taxonomy" id="1618756"/>
    <lineage>
        <taxon>Bacteria</taxon>
        <taxon>Candidatus Nomuraibacteriota</taxon>
    </lineage>
</organism>
<sequence length="359" mass="37318">DEKAKNYNAILITTMASFQKNLQKFFVYFFTSVSVLVVILGIQRAKQGDTPTLATTPRGSDDESVDSTTASMTRQTVAGQTTIAAKGKGYQTPWGPLATAIKVKDGKIVAVEIATLPDSPPSVYAEPYLIDQVLRSGSADIQGVSGATITSRAFVASLESALAVAAAQGAPVAPTTSASSDTFAAAGIDTAVTSALRPTSRTASPTTRQTTATQTITAPSGSVSGTFTGAAYQTPWGNAVASVTFTNGKITAVAMPQVPNSPPSVEAKPFLIDQALKAGGANIQGVSGATYASIAFKSSLESAIAKASAQGTVATPVINTTRTTQTQNTKPTISRTYHDDDYDDAHDDWDEDDDEDWDD</sequence>
<feature type="region of interest" description="Disordered" evidence="1">
    <location>
        <begin position="196"/>
        <end position="220"/>
    </location>
</feature>
<dbReference type="GO" id="GO:0010181">
    <property type="term" value="F:FMN binding"/>
    <property type="evidence" value="ECO:0007669"/>
    <property type="project" value="InterPro"/>
</dbReference>
<name>A0A0G0ZFY1_9BACT</name>
<feature type="compositionally biased region" description="Low complexity" evidence="1">
    <location>
        <begin position="320"/>
        <end position="333"/>
    </location>
</feature>
<keyword evidence="2" id="KW-0812">Transmembrane</keyword>
<feature type="transmembrane region" description="Helical" evidence="2">
    <location>
        <begin position="25"/>
        <end position="42"/>
    </location>
</feature>
<feature type="region of interest" description="Disordered" evidence="1">
    <location>
        <begin position="49"/>
        <end position="72"/>
    </location>
</feature>
<dbReference type="InterPro" id="IPR007329">
    <property type="entry name" value="FMN-bd"/>
</dbReference>
<feature type="domain" description="FMN-binding" evidence="3">
    <location>
        <begin position="89"/>
        <end position="165"/>
    </location>
</feature>
<feature type="compositionally biased region" description="Low complexity" evidence="1">
    <location>
        <begin position="197"/>
        <end position="220"/>
    </location>
</feature>
<dbReference type="STRING" id="1618756.UV12_C0006G0064"/>
<evidence type="ECO:0000259" key="3">
    <source>
        <dbReference type="SMART" id="SM00900"/>
    </source>
</evidence>
<keyword evidence="2" id="KW-0472">Membrane</keyword>
<feature type="region of interest" description="Disordered" evidence="1">
    <location>
        <begin position="320"/>
        <end position="359"/>
    </location>
</feature>
<evidence type="ECO:0000256" key="2">
    <source>
        <dbReference type="SAM" id="Phobius"/>
    </source>
</evidence>
<feature type="compositionally biased region" description="Polar residues" evidence="1">
    <location>
        <begin position="49"/>
        <end position="58"/>
    </location>
</feature>
<comment type="caution">
    <text evidence="4">The sequence shown here is derived from an EMBL/GenBank/DDBJ whole genome shotgun (WGS) entry which is preliminary data.</text>
</comment>
<dbReference type="Proteomes" id="UP000034704">
    <property type="component" value="Unassembled WGS sequence"/>
</dbReference>
<feature type="domain" description="FMN-binding" evidence="3">
    <location>
        <begin position="234"/>
        <end position="307"/>
    </location>
</feature>
<evidence type="ECO:0000256" key="1">
    <source>
        <dbReference type="SAM" id="MobiDB-lite"/>
    </source>
</evidence>
<feature type="non-terminal residue" evidence="4">
    <location>
        <position position="1"/>
    </location>
</feature>
<keyword evidence="2" id="KW-1133">Transmembrane helix</keyword>
<dbReference type="EMBL" id="LCDG01000006">
    <property type="protein sequence ID" value="KKS47640.1"/>
    <property type="molecule type" value="Genomic_DNA"/>
</dbReference>
<dbReference type="Gene3D" id="3.90.1010.20">
    <property type="match status" value="2"/>
</dbReference>
<dbReference type="AlphaFoldDB" id="A0A0G0ZFY1"/>
<proteinExistence type="predicted"/>
<reference evidence="4 5" key="1">
    <citation type="journal article" date="2015" name="Nature">
        <title>rRNA introns, odd ribosomes, and small enigmatic genomes across a large radiation of phyla.</title>
        <authorList>
            <person name="Brown C.T."/>
            <person name="Hug L.A."/>
            <person name="Thomas B.C."/>
            <person name="Sharon I."/>
            <person name="Castelle C.J."/>
            <person name="Singh A."/>
            <person name="Wilkins M.J."/>
            <person name="Williams K.H."/>
            <person name="Banfield J.F."/>
        </authorList>
    </citation>
    <scope>NUCLEOTIDE SEQUENCE [LARGE SCALE GENOMIC DNA]</scope>
</reference>
<evidence type="ECO:0000313" key="5">
    <source>
        <dbReference type="Proteomes" id="UP000034704"/>
    </source>
</evidence>
<feature type="compositionally biased region" description="Acidic residues" evidence="1">
    <location>
        <begin position="340"/>
        <end position="359"/>
    </location>
</feature>
<dbReference type="SMART" id="SM00900">
    <property type="entry name" value="FMN_bind"/>
    <property type="match status" value="2"/>
</dbReference>
<protein>
    <submittedName>
        <fullName evidence="4">FMN-binding protein</fullName>
    </submittedName>
</protein>
<dbReference type="GO" id="GO:0016020">
    <property type="term" value="C:membrane"/>
    <property type="evidence" value="ECO:0007669"/>
    <property type="project" value="InterPro"/>
</dbReference>
<dbReference type="Pfam" id="PF04205">
    <property type="entry name" value="FMN_bind"/>
    <property type="match status" value="1"/>
</dbReference>
<accession>A0A0G0ZFY1</accession>
<gene>
    <name evidence="4" type="ORF">UV12_C0006G0064</name>
</gene>
<evidence type="ECO:0000313" key="4">
    <source>
        <dbReference type="EMBL" id="KKS47640.1"/>
    </source>
</evidence>